<dbReference type="PANTHER" id="PTHR42893:SF46">
    <property type="entry name" value="PROTEIN DETOXIFICATION 44, CHLOROPLASTIC"/>
    <property type="match status" value="1"/>
</dbReference>
<gene>
    <name evidence="7" type="ORF">COCSUDRAFT_62487</name>
</gene>
<evidence type="ECO:0000313" key="8">
    <source>
        <dbReference type="Proteomes" id="UP000007264"/>
    </source>
</evidence>
<reference evidence="7 8" key="1">
    <citation type="journal article" date="2012" name="Genome Biol.">
        <title>The genome of the polar eukaryotic microalga coccomyxa subellipsoidea reveals traits of cold adaptation.</title>
        <authorList>
            <person name="Blanc G."/>
            <person name="Agarkova I."/>
            <person name="Grimwood J."/>
            <person name="Kuo A."/>
            <person name="Brueggeman A."/>
            <person name="Dunigan D."/>
            <person name="Gurnon J."/>
            <person name="Ladunga I."/>
            <person name="Lindquist E."/>
            <person name="Lucas S."/>
            <person name="Pangilinan J."/>
            <person name="Proschold T."/>
            <person name="Salamov A."/>
            <person name="Schmutz J."/>
            <person name="Weeks D."/>
            <person name="Yamada T."/>
            <person name="Claverie J.M."/>
            <person name="Grigoriev I."/>
            <person name="Van Etten J."/>
            <person name="Lomsadze A."/>
            <person name="Borodovsky M."/>
        </authorList>
    </citation>
    <scope>NUCLEOTIDE SEQUENCE [LARGE SCALE GENOMIC DNA]</scope>
    <source>
        <strain evidence="7 8">C-169</strain>
    </source>
</reference>
<feature type="transmembrane region" description="Helical" evidence="6">
    <location>
        <begin position="321"/>
        <end position="342"/>
    </location>
</feature>
<dbReference type="GeneID" id="17041955"/>
<evidence type="ECO:0000256" key="6">
    <source>
        <dbReference type="RuleBase" id="RU004914"/>
    </source>
</evidence>
<dbReference type="RefSeq" id="XP_005648501.1">
    <property type="nucleotide sequence ID" value="XM_005648444.1"/>
</dbReference>
<dbReference type="STRING" id="574566.I0YZY8"/>
<dbReference type="AlphaFoldDB" id="I0YZY8"/>
<evidence type="ECO:0000256" key="5">
    <source>
        <dbReference type="ARBA" id="ARBA00023136"/>
    </source>
</evidence>
<feature type="transmembrane region" description="Helical" evidence="6">
    <location>
        <begin position="6"/>
        <end position="27"/>
    </location>
</feature>
<name>I0YZY8_COCSC</name>
<evidence type="ECO:0000256" key="4">
    <source>
        <dbReference type="ARBA" id="ARBA00022989"/>
    </source>
</evidence>
<evidence type="ECO:0000313" key="7">
    <source>
        <dbReference type="EMBL" id="EIE23957.1"/>
    </source>
</evidence>
<keyword evidence="8" id="KW-1185">Reference proteome</keyword>
<dbReference type="Proteomes" id="UP000007264">
    <property type="component" value="Unassembled WGS sequence"/>
</dbReference>
<feature type="transmembrane region" description="Helical" evidence="6">
    <location>
        <begin position="395"/>
        <end position="414"/>
    </location>
</feature>
<dbReference type="Pfam" id="PF01554">
    <property type="entry name" value="MatE"/>
    <property type="match status" value="1"/>
</dbReference>
<feature type="transmembrane region" description="Helical" evidence="6">
    <location>
        <begin position="259"/>
        <end position="279"/>
    </location>
</feature>
<keyword evidence="4 6" id="KW-1133">Transmembrane helix</keyword>
<keyword evidence="3 6" id="KW-0812">Transmembrane</keyword>
<comment type="subcellular location">
    <subcellularLocation>
        <location evidence="1">Membrane</location>
        <topology evidence="1">Multi-pass membrane protein</topology>
    </subcellularLocation>
</comment>
<dbReference type="EMBL" id="AGSI01000006">
    <property type="protein sequence ID" value="EIE23957.1"/>
    <property type="molecule type" value="Genomic_DNA"/>
</dbReference>
<dbReference type="OrthoDB" id="2126698at2759"/>
<feature type="transmembrane region" description="Helical" evidence="6">
    <location>
        <begin position="285"/>
        <end position="309"/>
    </location>
</feature>
<comment type="caution">
    <text evidence="7">The sequence shown here is derived from an EMBL/GenBank/DDBJ whole genome shotgun (WGS) entry which is preliminary data.</text>
</comment>
<dbReference type="eggNOG" id="KOG1347">
    <property type="taxonomic scope" value="Eukaryota"/>
</dbReference>
<dbReference type="InterPro" id="IPR002528">
    <property type="entry name" value="MATE_fam"/>
</dbReference>
<dbReference type="KEGG" id="csl:COCSUDRAFT_62487"/>
<sequence length="455" mass="47759">MAEVDFGTICGITIPAIVLNVAAPLVVTVQTALLGTYGGSPVQAAFAAVSTTANTTCFLFNFLVDGVSAKVGQSVGSGKWTLLRSRVQQEAAAYWWLRAGLAPIALLNMAINGILQGYNRVAVNAALNTSQSVLEIAGSWAVLAAMPAPPIGRLAALGAVSIACASLSAIEGGICIATLAPQPPQSALEERLMESSAACLDGDSEAERVPLVQEFAEGAGALGDAEVQIAQDAALSSLHFWDFVRDGLNMLIRSATLQATFFLALSVAGRLGTASLAAHQVVAQLWLLTSYVVDGFAVAGTVLGSRLAASAEPAALRNFRVLTLRLVGMGLAVGLASAAAIWTNEESIIALFTSDPETKSTLQGRLWFFLCLAQPINAAVFVYDGLMYATQSFACARTVMLTGFVIAFAPLLALTEWRLHALWGVWGAKAAHNVWRLLGSVLRVHVLFEWEVAAL</sequence>
<dbReference type="GO" id="GO:0015297">
    <property type="term" value="F:antiporter activity"/>
    <property type="evidence" value="ECO:0007669"/>
    <property type="project" value="InterPro"/>
</dbReference>
<dbReference type="PANTHER" id="PTHR42893">
    <property type="entry name" value="PROTEIN DETOXIFICATION 44, CHLOROPLASTIC-RELATED"/>
    <property type="match status" value="1"/>
</dbReference>
<comment type="caution">
    <text evidence="6">Lacks conserved residue(s) required for the propagation of feature annotation.</text>
</comment>
<organism evidence="7 8">
    <name type="scientific">Coccomyxa subellipsoidea (strain C-169)</name>
    <name type="common">Green microalga</name>
    <dbReference type="NCBI Taxonomy" id="574566"/>
    <lineage>
        <taxon>Eukaryota</taxon>
        <taxon>Viridiplantae</taxon>
        <taxon>Chlorophyta</taxon>
        <taxon>core chlorophytes</taxon>
        <taxon>Trebouxiophyceae</taxon>
        <taxon>Trebouxiophyceae incertae sedis</taxon>
        <taxon>Coccomyxaceae</taxon>
        <taxon>Coccomyxa</taxon>
        <taxon>Coccomyxa subellipsoidea</taxon>
    </lineage>
</organism>
<dbReference type="InterPro" id="IPR044644">
    <property type="entry name" value="DinF-like"/>
</dbReference>
<dbReference type="GO" id="GO:0016020">
    <property type="term" value="C:membrane"/>
    <property type="evidence" value="ECO:0007669"/>
    <property type="project" value="UniProtKB-SubCell"/>
</dbReference>
<evidence type="ECO:0000256" key="3">
    <source>
        <dbReference type="ARBA" id="ARBA00022692"/>
    </source>
</evidence>
<feature type="transmembrane region" description="Helical" evidence="6">
    <location>
        <begin position="362"/>
        <end position="383"/>
    </location>
</feature>
<evidence type="ECO:0000256" key="2">
    <source>
        <dbReference type="ARBA" id="ARBA00010199"/>
    </source>
</evidence>
<dbReference type="GO" id="GO:0042910">
    <property type="term" value="F:xenobiotic transmembrane transporter activity"/>
    <property type="evidence" value="ECO:0007669"/>
    <property type="project" value="InterPro"/>
</dbReference>
<accession>I0YZY8</accession>
<proteinExistence type="inferred from homology"/>
<evidence type="ECO:0000256" key="1">
    <source>
        <dbReference type="ARBA" id="ARBA00004141"/>
    </source>
</evidence>
<keyword evidence="5 6" id="KW-0472">Membrane</keyword>
<protein>
    <recommendedName>
        <fullName evidence="6">Protein DETOXIFICATION</fullName>
    </recommendedName>
    <alternativeName>
        <fullName evidence="6">Multidrug and toxic compound extrusion protein</fullName>
    </alternativeName>
</protein>
<comment type="similarity">
    <text evidence="2 6">Belongs to the multi antimicrobial extrusion (MATE) (TC 2.A.66.1) family.</text>
</comment>